<feature type="transmembrane region" description="Helical" evidence="5">
    <location>
        <begin position="475"/>
        <end position="498"/>
    </location>
</feature>
<feature type="transmembrane region" description="Helical" evidence="5">
    <location>
        <begin position="267"/>
        <end position="285"/>
    </location>
</feature>
<dbReference type="InterPro" id="IPR020846">
    <property type="entry name" value="MFS_dom"/>
</dbReference>
<comment type="subcellular location">
    <subcellularLocation>
        <location evidence="1">Membrane</location>
        <topology evidence="1">Multi-pass membrane protein</topology>
    </subcellularLocation>
</comment>
<accession>A0A6J3MIK7</accession>
<keyword evidence="7" id="KW-1185">Reference proteome</keyword>
<dbReference type="InterPro" id="IPR036259">
    <property type="entry name" value="MFS_trans_sf"/>
</dbReference>
<protein>
    <submittedName>
        <fullName evidence="8">Major facilitator superfamily transporter</fullName>
    </submittedName>
</protein>
<evidence type="ECO:0000256" key="1">
    <source>
        <dbReference type="ARBA" id="ARBA00004141"/>
    </source>
</evidence>
<evidence type="ECO:0000313" key="7">
    <source>
        <dbReference type="Proteomes" id="UP000504637"/>
    </source>
</evidence>
<keyword evidence="4 5" id="KW-0472">Membrane</keyword>
<gene>
    <name evidence="8" type="ORF">K489DRAFT_406214</name>
</gene>
<dbReference type="PANTHER" id="PTHR42718:SF23">
    <property type="entry name" value="MAJOR FACILITATOR SUPERFAMILY (MFS) PROFILE DOMAIN-CONTAINING PROTEIN"/>
    <property type="match status" value="1"/>
</dbReference>
<keyword evidence="3 5" id="KW-1133">Transmembrane helix</keyword>
<dbReference type="Gene3D" id="1.20.1250.20">
    <property type="entry name" value="MFS general substrate transporter like domains"/>
    <property type="match status" value="2"/>
</dbReference>
<dbReference type="SUPFAM" id="SSF103473">
    <property type="entry name" value="MFS general substrate transporter"/>
    <property type="match status" value="2"/>
</dbReference>
<feature type="transmembrane region" description="Helical" evidence="5">
    <location>
        <begin position="236"/>
        <end position="255"/>
    </location>
</feature>
<sequence length="542" mass="58328">MAVSMPTDDNEAAYTEDAQPVRNANSRPAYFQSTVQEILFIAAATMAIGMSSMLAGSITVTSSFVGESLNMSTAEITWLYSSSSLSSGAFLLFFGMVADLFGRKLMFVTSMLLFSLFCLAAGFAQSAISIDVLNGVLGLSAASAVPPAVGLLGAIYHQPGPRKNAAFASFAAGNPIGYAFGTIAGGVTTSLFGWRASFWWTAILILIFTVVSYFSVPRETSIKQPLTWTTLKRFDVVGTILTVCGIGMFTAALSLGQTAPQGWSTGYVLALLVVGMVMIIAFVFWEMRFENPLMPMHIWKDRNFTLVMSILMLGCMSFTPSAFFLALYFQSVWQRSAILVAVYLLPMAINGLLVNVFAGFFLHKISNKILMLAGASAYAIANLLFALNTYDSSYWAFCFPGLVILVVGADLEFNVANMFVMSSMPTSQQSLAGGIFQTVTKLCVAVGFGIATVVYDAVEMHPSLSTYWDEPTRPFAAVFWTSFTFSVLGILLVPFLTIGTQGGQARKPESEDTEVAINEKGASVGAANSQVILETKLSKSMS</sequence>
<feature type="transmembrane region" description="Helical" evidence="5">
    <location>
        <begin position="393"/>
        <end position="413"/>
    </location>
</feature>
<evidence type="ECO:0000256" key="2">
    <source>
        <dbReference type="ARBA" id="ARBA00022692"/>
    </source>
</evidence>
<feature type="transmembrane region" description="Helical" evidence="5">
    <location>
        <begin position="38"/>
        <end position="58"/>
    </location>
</feature>
<reference evidence="8" key="3">
    <citation type="submission" date="2025-08" db="UniProtKB">
        <authorList>
            <consortium name="RefSeq"/>
        </authorList>
    </citation>
    <scope>IDENTIFICATION</scope>
    <source>
        <strain evidence="8">CBS 342.82</strain>
    </source>
</reference>
<dbReference type="GO" id="GO:0016020">
    <property type="term" value="C:membrane"/>
    <property type="evidence" value="ECO:0007669"/>
    <property type="project" value="UniProtKB-SubCell"/>
</dbReference>
<feature type="domain" description="Major facilitator superfamily (MFS) profile" evidence="6">
    <location>
        <begin position="37"/>
        <end position="501"/>
    </location>
</feature>
<dbReference type="PROSITE" id="PS50850">
    <property type="entry name" value="MFS"/>
    <property type="match status" value="1"/>
</dbReference>
<dbReference type="GO" id="GO:0022857">
    <property type="term" value="F:transmembrane transporter activity"/>
    <property type="evidence" value="ECO:0007669"/>
    <property type="project" value="InterPro"/>
</dbReference>
<evidence type="ECO:0000256" key="3">
    <source>
        <dbReference type="ARBA" id="ARBA00022989"/>
    </source>
</evidence>
<organism evidence="8">
    <name type="scientific">Dissoconium aciculare CBS 342.82</name>
    <dbReference type="NCBI Taxonomy" id="1314786"/>
    <lineage>
        <taxon>Eukaryota</taxon>
        <taxon>Fungi</taxon>
        <taxon>Dikarya</taxon>
        <taxon>Ascomycota</taxon>
        <taxon>Pezizomycotina</taxon>
        <taxon>Dothideomycetes</taxon>
        <taxon>Dothideomycetidae</taxon>
        <taxon>Mycosphaerellales</taxon>
        <taxon>Dissoconiaceae</taxon>
        <taxon>Dissoconium</taxon>
    </lineage>
</organism>
<feature type="transmembrane region" description="Helical" evidence="5">
    <location>
        <begin position="434"/>
        <end position="455"/>
    </location>
</feature>
<feature type="transmembrane region" description="Helical" evidence="5">
    <location>
        <begin position="78"/>
        <end position="98"/>
    </location>
</feature>
<evidence type="ECO:0000256" key="4">
    <source>
        <dbReference type="ARBA" id="ARBA00023136"/>
    </source>
</evidence>
<dbReference type="AlphaFoldDB" id="A0A6J3MIK7"/>
<dbReference type="RefSeq" id="XP_033464570.1">
    <property type="nucleotide sequence ID" value="XM_033607227.1"/>
</dbReference>
<keyword evidence="2 5" id="KW-0812">Transmembrane</keyword>
<dbReference type="PANTHER" id="PTHR42718">
    <property type="entry name" value="MAJOR FACILITATOR SUPERFAMILY MULTIDRUG TRANSPORTER MFSC"/>
    <property type="match status" value="1"/>
</dbReference>
<feature type="transmembrane region" description="Helical" evidence="5">
    <location>
        <begin position="198"/>
        <end position="216"/>
    </location>
</feature>
<dbReference type="Proteomes" id="UP000504637">
    <property type="component" value="Unplaced"/>
</dbReference>
<feature type="transmembrane region" description="Helical" evidence="5">
    <location>
        <begin position="105"/>
        <end position="124"/>
    </location>
</feature>
<evidence type="ECO:0000313" key="8">
    <source>
        <dbReference type="RefSeq" id="XP_033464570.1"/>
    </source>
</evidence>
<feature type="transmembrane region" description="Helical" evidence="5">
    <location>
        <begin position="369"/>
        <end position="387"/>
    </location>
</feature>
<reference evidence="8" key="1">
    <citation type="submission" date="2020-01" db="EMBL/GenBank/DDBJ databases">
        <authorList>
            <consortium name="DOE Joint Genome Institute"/>
            <person name="Haridas S."/>
            <person name="Albert R."/>
            <person name="Binder M."/>
            <person name="Bloem J."/>
            <person name="Labutti K."/>
            <person name="Salamov A."/>
            <person name="Andreopoulos B."/>
            <person name="Baker S.E."/>
            <person name="Barry K."/>
            <person name="Bills G."/>
            <person name="Bluhm B.H."/>
            <person name="Cannon C."/>
            <person name="Castanera R."/>
            <person name="Culley D.E."/>
            <person name="Daum C."/>
            <person name="Ezra D."/>
            <person name="Gonzalez J.B."/>
            <person name="Henrissat B."/>
            <person name="Kuo A."/>
            <person name="Liang C."/>
            <person name="Lipzen A."/>
            <person name="Lutzoni F."/>
            <person name="Magnuson J."/>
            <person name="Mondo S."/>
            <person name="Nolan M."/>
            <person name="Ohm R."/>
            <person name="Pangilinan J."/>
            <person name="Park H.-J."/>
            <person name="Ramirez L."/>
            <person name="Alfaro M."/>
            <person name="Sun H."/>
            <person name="Tritt A."/>
            <person name="Yoshinaga Y."/>
            <person name="Zwiers L.-H."/>
            <person name="Turgeon B.G."/>
            <person name="Goodwin S.B."/>
            <person name="Spatafora J.W."/>
            <person name="Crous P.W."/>
            <person name="Grigoriev I.V."/>
        </authorList>
    </citation>
    <scope>NUCLEOTIDE SEQUENCE</scope>
    <source>
        <strain evidence="8">CBS 342.82</strain>
    </source>
</reference>
<dbReference type="InterPro" id="IPR011701">
    <property type="entry name" value="MFS"/>
</dbReference>
<evidence type="ECO:0000259" key="6">
    <source>
        <dbReference type="PROSITE" id="PS50850"/>
    </source>
</evidence>
<dbReference type="OrthoDB" id="2985014at2759"/>
<feature type="transmembrane region" description="Helical" evidence="5">
    <location>
        <begin position="167"/>
        <end position="192"/>
    </location>
</feature>
<evidence type="ECO:0000256" key="5">
    <source>
        <dbReference type="SAM" id="Phobius"/>
    </source>
</evidence>
<feature type="transmembrane region" description="Helical" evidence="5">
    <location>
        <begin position="136"/>
        <end position="155"/>
    </location>
</feature>
<feature type="transmembrane region" description="Helical" evidence="5">
    <location>
        <begin position="306"/>
        <end position="329"/>
    </location>
</feature>
<dbReference type="Pfam" id="PF07690">
    <property type="entry name" value="MFS_1"/>
    <property type="match status" value="1"/>
</dbReference>
<name>A0A6J3MIK7_9PEZI</name>
<proteinExistence type="predicted"/>
<dbReference type="GeneID" id="54365027"/>
<feature type="transmembrane region" description="Helical" evidence="5">
    <location>
        <begin position="341"/>
        <end position="362"/>
    </location>
</feature>
<reference evidence="8" key="2">
    <citation type="submission" date="2020-04" db="EMBL/GenBank/DDBJ databases">
        <authorList>
            <consortium name="NCBI Genome Project"/>
        </authorList>
    </citation>
    <scope>NUCLEOTIDE SEQUENCE</scope>
    <source>
        <strain evidence="8">CBS 342.82</strain>
    </source>
</reference>